<reference evidence="1 2" key="1">
    <citation type="journal article" date="2023" name="G3 (Bethesda)">
        <title>A chromosome-length genome assembly and annotation of blackberry (Rubus argutus, cv. 'Hillquist').</title>
        <authorList>
            <person name="Bruna T."/>
            <person name="Aryal R."/>
            <person name="Dudchenko O."/>
            <person name="Sargent D.J."/>
            <person name="Mead D."/>
            <person name="Buti M."/>
            <person name="Cavallini A."/>
            <person name="Hytonen T."/>
            <person name="Andres J."/>
            <person name="Pham M."/>
            <person name="Weisz D."/>
            <person name="Mascagni F."/>
            <person name="Usai G."/>
            <person name="Natali L."/>
            <person name="Bassil N."/>
            <person name="Fernandez G.E."/>
            <person name="Lomsadze A."/>
            <person name="Armour M."/>
            <person name="Olukolu B."/>
            <person name="Poorten T."/>
            <person name="Britton C."/>
            <person name="Davik J."/>
            <person name="Ashrafi H."/>
            <person name="Aiden E.L."/>
            <person name="Borodovsky M."/>
            <person name="Worthington M."/>
        </authorList>
    </citation>
    <scope>NUCLEOTIDE SEQUENCE [LARGE SCALE GENOMIC DNA]</scope>
    <source>
        <strain evidence="1">PI 553951</strain>
    </source>
</reference>
<name>A0AAW1X1P3_RUBAR</name>
<proteinExistence type="predicted"/>
<sequence length="114" mass="12812">MCLRGIEALEDVSIGREGPKVIGVRPVDEGGRTVDDPLCLMSTGRQFPRPVDDARRIFSTGRHYHRPVDAYTERWSNLVGILASTGRQASDSSKFAPFSWLSYPLEKFFDSCFD</sequence>
<comment type="caution">
    <text evidence="1">The sequence shown here is derived from an EMBL/GenBank/DDBJ whole genome shotgun (WGS) entry which is preliminary data.</text>
</comment>
<evidence type="ECO:0000313" key="1">
    <source>
        <dbReference type="EMBL" id="KAK9930892.1"/>
    </source>
</evidence>
<dbReference type="AlphaFoldDB" id="A0AAW1X1P3"/>
<accession>A0AAW1X1P3</accession>
<organism evidence="1 2">
    <name type="scientific">Rubus argutus</name>
    <name type="common">Southern blackberry</name>
    <dbReference type="NCBI Taxonomy" id="59490"/>
    <lineage>
        <taxon>Eukaryota</taxon>
        <taxon>Viridiplantae</taxon>
        <taxon>Streptophyta</taxon>
        <taxon>Embryophyta</taxon>
        <taxon>Tracheophyta</taxon>
        <taxon>Spermatophyta</taxon>
        <taxon>Magnoliopsida</taxon>
        <taxon>eudicotyledons</taxon>
        <taxon>Gunneridae</taxon>
        <taxon>Pentapetalae</taxon>
        <taxon>rosids</taxon>
        <taxon>fabids</taxon>
        <taxon>Rosales</taxon>
        <taxon>Rosaceae</taxon>
        <taxon>Rosoideae</taxon>
        <taxon>Rosoideae incertae sedis</taxon>
        <taxon>Rubus</taxon>
    </lineage>
</organism>
<dbReference type="Proteomes" id="UP001457282">
    <property type="component" value="Unassembled WGS sequence"/>
</dbReference>
<gene>
    <name evidence="1" type="ORF">M0R45_018197</name>
</gene>
<keyword evidence="2" id="KW-1185">Reference proteome</keyword>
<evidence type="ECO:0000313" key="2">
    <source>
        <dbReference type="Proteomes" id="UP001457282"/>
    </source>
</evidence>
<protein>
    <submittedName>
        <fullName evidence="1">Uncharacterized protein</fullName>
    </submittedName>
</protein>
<dbReference type="EMBL" id="JBEDUW010000004">
    <property type="protein sequence ID" value="KAK9930892.1"/>
    <property type="molecule type" value="Genomic_DNA"/>
</dbReference>